<sequence>MQFVPPGGDALLSPNGVPPGGQPPSSMTPPMHVGQQLTPPIHSAPSYSMQMDGRHFNFETAQNYQMYNQHPGMDARGNGRMQPTSQAGPLASTSEYVRQELRALCNNRTQQQAQYSQQTQGAPPTPGGPHTPTQQHEGGPPTPRQQQQQQHPGAHPHAQQQQQQGQAHVHGSGPPTPRTPLTPTQPQFQQQQQHQNDLADLDSLLQDLADPFGDAAAPTSASSSVSSAEGSAVQHVRCEAKQRYAQFKQLSISKMDDLPEVKATNLFRNQLLCSPPPTTTSSAGMSKMSARSMSESGMPTVRVQGPSSPRPVPDHKHQQEKKSLLQKLLSE</sequence>
<evidence type="ECO:0000313" key="3">
    <source>
        <dbReference type="RefSeq" id="XP_014662187.1"/>
    </source>
</evidence>
<feature type="region of interest" description="Disordered" evidence="1">
    <location>
        <begin position="1"/>
        <end position="45"/>
    </location>
</feature>
<feature type="region of interest" description="Disordered" evidence="1">
    <location>
        <begin position="68"/>
        <end position="92"/>
    </location>
</feature>
<feature type="compositionally biased region" description="Polar residues" evidence="1">
    <location>
        <begin position="81"/>
        <end position="92"/>
    </location>
</feature>
<dbReference type="GeneID" id="106805201"/>
<protein>
    <submittedName>
        <fullName evidence="3">Trithorax group protein osa-like</fullName>
    </submittedName>
</protein>
<evidence type="ECO:0000313" key="2">
    <source>
        <dbReference type="Proteomes" id="UP000695022"/>
    </source>
</evidence>
<feature type="compositionally biased region" description="Low complexity" evidence="1">
    <location>
        <begin position="181"/>
        <end position="195"/>
    </location>
</feature>
<dbReference type="Proteomes" id="UP000695022">
    <property type="component" value="Unplaced"/>
</dbReference>
<gene>
    <name evidence="3" type="primary">LOC106805201</name>
</gene>
<organism evidence="2 3">
    <name type="scientific">Priapulus caudatus</name>
    <name type="common">Priapulid worm</name>
    <dbReference type="NCBI Taxonomy" id="37621"/>
    <lineage>
        <taxon>Eukaryota</taxon>
        <taxon>Metazoa</taxon>
        <taxon>Ecdysozoa</taxon>
        <taxon>Scalidophora</taxon>
        <taxon>Priapulida</taxon>
        <taxon>Priapulimorpha</taxon>
        <taxon>Priapulimorphida</taxon>
        <taxon>Priapulidae</taxon>
        <taxon>Priapulus</taxon>
    </lineage>
</organism>
<feature type="region of interest" description="Disordered" evidence="1">
    <location>
        <begin position="108"/>
        <end position="196"/>
    </location>
</feature>
<proteinExistence type="predicted"/>
<name>A0ABM1DQG6_PRICU</name>
<feature type="compositionally biased region" description="Low complexity" evidence="1">
    <location>
        <begin position="130"/>
        <end position="171"/>
    </location>
</feature>
<feature type="region of interest" description="Disordered" evidence="1">
    <location>
        <begin position="272"/>
        <end position="331"/>
    </location>
</feature>
<reference evidence="3" key="1">
    <citation type="submission" date="2025-08" db="UniProtKB">
        <authorList>
            <consortium name="RefSeq"/>
        </authorList>
    </citation>
    <scope>IDENTIFICATION</scope>
</reference>
<accession>A0ABM1DQG6</accession>
<feature type="compositionally biased region" description="Basic and acidic residues" evidence="1">
    <location>
        <begin position="312"/>
        <end position="323"/>
    </location>
</feature>
<keyword evidence="2" id="KW-1185">Reference proteome</keyword>
<evidence type="ECO:0000256" key="1">
    <source>
        <dbReference type="SAM" id="MobiDB-lite"/>
    </source>
</evidence>
<dbReference type="RefSeq" id="XP_014662187.1">
    <property type="nucleotide sequence ID" value="XM_014806701.1"/>
</dbReference>
<feature type="compositionally biased region" description="Polar residues" evidence="1">
    <location>
        <begin position="279"/>
        <end position="297"/>
    </location>
</feature>
<feature type="compositionally biased region" description="Low complexity" evidence="1">
    <location>
        <begin position="110"/>
        <end position="122"/>
    </location>
</feature>